<evidence type="ECO:0000313" key="3">
    <source>
        <dbReference type="Proteomes" id="UP000245942"/>
    </source>
</evidence>
<accession>A0A316UFP3</accession>
<dbReference type="GeneID" id="37016488"/>
<dbReference type="AlphaFoldDB" id="A0A316UFP3"/>
<name>A0A316UFP3_9BASI</name>
<keyword evidence="3" id="KW-1185">Reference proteome</keyword>
<feature type="compositionally biased region" description="Low complexity" evidence="1">
    <location>
        <begin position="267"/>
        <end position="304"/>
    </location>
</feature>
<dbReference type="PANTHER" id="PTHR38645">
    <property type="entry name" value="CHROMOSOME 9, WHOLE GENOME SHOTGUN SEQUENCE"/>
    <property type="match status" value="1"/>
</dbReference>
<reference evidence="2 3" key="1">
    <citation type="journal article" date="2018" name="Mol. Biol. Evol.">
        <title>Broad Genomic Sampling Reveals a Smut Pathogenic Ancestry of the Fungal Clade Ustilaginomycotina.</title>
        <authorList>
            <person name="Kijpornyongpan T."/>
            <person name="Mondo S.J."/>
            <person name="Barry K."/>
            <person name="Sandor L."/>
            <person name="Lee J."/>
            <person name="Lipzen A."/>
            <person name="Pangilinan J."/>
            <person name="LaButti K."/>
            <person name="Hainaut M."/>
            <person name="Henrissat B."/>
            <person name="Grigoriev I.V."/>
            <person name="Spatafora J.W."/>
            <person name="Aime M.C."/>
        </authorList>
    </citation>
    <scope>NUCLEOTIDE SEQUENCE [LARGE SCALE GENOMIC DNA]</scope>
    <source>
        <strain evidence="2 3">MCA 4718</strain>
    </source>
</reference>
<feature type="compositionally biased region" description="Polar residues" evidence="1">
    <location>
        <begin position="243"/>
        <end position="264"/>
    </location>
</feature>
<gene>
    <name evidence="2" type="ORF">BCV69DRAFT_309917</name>
</gene>
<dbReference type="RefSeq" id="XP_025351229.1">
    <property type="nucleotide sequence ID" value="XM_025494754.1"/>
</dbReference>
<feature type="region of interest" description="Disordered" evidence="1">
    <location>
        <begin position="1"/>
        <end position="26"/>
    </location>
</feature>
<feature type="compositionally biased region" description="Basic and acidic residues" evidence="1">
    <location>
        <begin position="1"/>
        <end position="12"/>
    </location>
</feature>
<feature type="compositionally biased region" description="Low complexity" evidence="1">
    <location>
        <begin position="316"/>
        <end position="349"/>
    </location>
</feature>
<protein>
    <submittedName>
        <fullName evidence="2">Uncharacterized protein</fullName>
    </submittedName>
</protein>
<feature type="compositionally biased region" description="Low complexity" evidence="1">
    <location>
        <begin position="368"/>
        <end position="377"/>
    </location>
</feature>
<feature type="region of interest" description="Disordered" evidence="1">
    <location>
        <begin position="77"/>
        <end position="108"/>
    </location>
</feature>
<dbReference type="OrthoDB" id="21418at2759"/>
<evidence type="ECO:0000256" key="1">
    <source>
        <dbReference type="SAM" id="MobiDB-lite"/>
    </source>
</evidence>
<feature type="compositionally biased region" description="Gly residues" evidence="1">
    <location>
        <begin position="459"/>
        <end position="469"/>
    </location>
</feature>
<dbReference type="EMBL" id="KZ819321">
    <property type="protein sequence ID" value="PWN24069.1"/>
    <property type="molecule type" value="Genomic_DNA"/>
</dbReference>
<sequence length="501" mass="51371">MDSLRILRDSLDSSRPPPAGPTKRYDKTLNSDFKAAALHLTNLYRNSIASSQSTYRSGYVQGLRDMLDLVVLRSVQAQPPSSSSGSGAAGSHQQGASSSDLGRLLGDSAAEGGVGTAFDDDAEGDGLRSPSYKELRWLARYLRARIEAIKSESDDEDAEGQEGDQHPQASGSGTREESSYQQRSVHTSLPAASVRTRESSARSQLSNEPEERATSSSVAYSPSSAAPETPVTRFQRPVPTGRTPRQSAPPSSYTAPQGQPQVQGRISAPSTSAFSFSMPPSPSSSFGNSSNFQSAATALTATAASQPHPRRRARGSHGSSPSSGFASGSSPSTRAAESNHNNSNVVGSNTALLSPVGEEAPSSTTGSALALAQAQALVEEEMEDVREERPNGRRGPLVSSGAVGRGGAMAELDGQRPKRRRKTANDKFAVSTRTGGGGGGGGIGGLGIAIGGAGAGGGVGGGLGSGQTLGLGSAPGQSQSSASGLSQEESDSALLYFLNIM</sequence>
<feature type="compositionally biased region" description="Low complexity" evidence="1">
    <location>
        <begin position="214"/>
        <end position="226"/>
    </location>
</feature>
<evidence type="ECO:0000313" key="2">
    <source>
        <dbReference type="EMBL" id="PWN24069.1"/>
    </source>
</evidence>
<feature type="region of interest" description="Disordered" evidence="1">
    <location>
        <begin position="459"/>
        <end position="489"/>
    </location>
</feature>
<feature type="compositionally biased region" description="Polar residues" evidence="1">
    <location>
        <begin position="167"/>
        <end position="187"/>
    </location>
</feature>
<feature type="compositionally biased region" description="Acidic residues" evidence="1">
    <location>
        <begin position="153"/>
        <end position="162"/>
    </location>
</feature>
<dbReference type="PANTHER" id="PTHR38645:SF1">
    <property type="entry name" value="YALI0F12243P"/>
    <property type="match status" value="1"/>
</dbReference>
<dbReference type="Proteomes" id="UP000245942">
    <property type="component" value="Unassembled WGS sequence"/>
</dbReference>
<organism evidence="2 3">
    <name type="scientific">Pseudomicrostroma glucosiphilum</name>
    <dbReference type="NCBI Taxonomy" id="1684307"/>
    <lineage>
        <taxon>Eukaryota</taxon>
        <taxon>Fungi</taxon>
        <taxon>Dikarya</taxon>
        <taxon>Basidiomycota</taxon>
        <taxon>Ustilaginomycotina</taxon>
        <taxon>Exobasidiomycetes</taxon>
        <taxon>Microstromatales</taxon>
        <taxon>Microstromatales incertae sedis</taxon>
        <taxon>Pseudomicrostroma</taxon>
    </lineage>
</organism>
<feature type="region of interest" description="Disordered" evidence="1">
    <location>
        <begin position="151"/>
        <end position="436"/>
    </location>
</feature>
<feature type="compositionally biased region" description="Low complexity" evidence="1">
    <location>
        <begin position="470"/>
        <end position="487"/>
    </location>
</feature>
<proteinExistence type="predicted"/>